<evidence type="ECO:0000259" key="2">
    <source>
        <dbReference type="Pfam" id="PF13273"/>
    </source>
</evidence>
<feature type="transmembrane region" description="Helical" evidence="1">
    <location>
        <begin position="7"/>
        <end position="30"/>
    </location>
</feature>
<gene>
    <name evidence="3" type="ORF">BAGA_11755</name>
</gene>
<keyword evidence="1" id="KW-0812">Transmembrane</keyword>
<keyword evidence="4" id="KW-1185">Reference proteome</keyword>
<evidence type="ECO:0000256" key="1">
    <source>
        <dbReference type="SAM" id="Phobius"/>
    </source>
</evidence>
<dbReference type="AlphaFoldDB" id="A0A073KFS2"/>
<accession>A0A073KFS2</accession>
<keyword evidence="1" id="KW-1133">Transmembrane helix</keyword>
<dbReference type="OrthoDB" id="2623361at2"/>
<keyword evidence="1" id="KW-0472">Membrane</keyword>
<dbReference type="Pfam" id="PF13273">
    <property type="entry name" value="DUF4064"/>
    <property type="match status" value="1"/>
</dbReference>
<feature type="transmembrane region" description="Helical" evidence="1">
    <location>
        <begin position="75"/>
        <end position="105"/>
    </location>
</feature>
<feature type="transmembrane region" description="Helical" evidence="1">
    <location>
        <begin position="42"/>
        <end position="63"/>
    </location>
</feature>
<name>A0A073KFS2_9BACI</name>
<feature type="domain" description="DUF4064" evidence="2">
    <location>
        <begin position="2"/>
        <end position="84"/>
    </location>
</feature>
<dbReference type="eggNOG" id="ENOG50330QP">
    <property type="taxonomic scope" value="Bacteria"/>
</dbReference>
<reference evidence="3 4" key="1">
    <citation type="submission" date="2014-06" db="EMBL/GenBank/DDBJ databases">
        <title>Draft genome sequence of Bacillus gaemokensis JCM 15801 (MCCC 1A00707).</title>
        <authorList>
            <person name="Lai Q."/>
            <person name="Liu Y."/>
            <person name="Shao Z."/>
        </authorList>
    </citation>
    <scope>NUCLEOTIDE SEQUENCE [LARGE SCALE GENOMIC DNA]</scope>
    <source>
        <strain evidence="3 4">JCM 15801</strain>
    </source>
</reference>
<dbReference type="EMBL" id="JOTM01000002">
    <property type="protein sequence ID" value="KEK25297.1"/>
    <property type="molecule type" value="Genomic_DNA"/>
</dbReference>
<organism evidence="3 4">
    <name type="scientific">Bacillus gaemokensis</name>
    <dbReference type="NCBI Taxonomy" id="574375"/>
    <lineage>
        <taxon>Bacteria</taxon>
        <taxon>Bacillati</taxon>
        <taxon>Bacillota</taxon>
        <taxon>Bacilli</taxon>
        <taxon>Bacillales</taxon>
        <taxon>Bacillaceae</taxon>
        <taxon>Bacillus</taxon>
        <taxon>Bacillus cereus group</taxon>
    </lineage>
</organism>
<protein>
    <submittedName>
        <fullName evidence="3">Membrane protein</fullName>
    </submittedName>
</protein>
<dbReference type="STRING" id="574375.AZF08_07585"/>
<evidence type="ECO:0000313" key="3">
    <source>
        <dbReference type="EMBL" id="KEK25297.1"/>
    </source>
</evidence>
<dbReference type="InterPro" id="IPR025273">
    <property type="entry name" value="DUF4064"/>
</dbReference>
<dbReference type="RefSeq" id="WP_033673152.1">
    <property type="nucleotide sequence ID" value="NZ_JOTM01000002.1"/>
</dbReference>
<sequence>MKRTTEFVLGLIGGIFGILCAFLVLFFGGLGSAFEADGADQLIGAGWGAVALSILGIVGCVMVKSKAKVGGTMMTVAAIGGFICISAFYILPGVLLLIGGLMGLLRKDKASVSA</sequence>
<proteinExistence type="predicted"/>
<dbReference type="Proteomes" id="UP000027778">
    <property type="component" value="Unassembled WGS sequence"/>
</dbReference>
<evidence type="ECO:0000313" key="4">
    <source>
        <dbReference type="Proteomes" id="UP000027778"/>
    </source>
</evidence>
<comment type="caution">
    <text evidence="3">The sequence shown here is derived from an EMBL/GenBank/DDBJ whole genome shotgun (WGS) entry which is preliminary data.</text>
</comment>